<dbReference type="PANTHER" id="PTHR42788:SF17">
    <property type="entry name" value="ALIPHATIC SULFONATES IMPORT ATP-BINDING PROTEIN SSUB"/>
    <property type="match status" value="1"/>
</dbReference>
<dbReference type="EMBL" id="JACOGG010000002">
    <property type="protein sequence ID" value="MBC3934100.1"/>
    <property type="molecule type" value="Genomic_DNA"/>
</dbReference>
<keyword evidence="6" id="KW-1278">Translocase</keyword>
<protein>
    <submittedName>
        <fullName evidence="9">ATP-binding cassette domain-containing protein</fullName>
    </submittedName>
</protein>
<keyword evidence="4" id="KW-0547">Nucleotide-binding</keyword>
<evidence type="ECO:0000256" key="4">
    <source>
        <dbReference type="ARBA" id="ARBA00022741"/>
    </source>
</evidence>
<proteinExistence type="inferred from homology"/>
<dbReference type="InterPro" id="IPR003439">
    <property type="entry name" value="ABC_transporter-like_ATP-bd"/>
</dbReference>
<evidence type="ECO:0000313" key="9">
    <source>
        <dbReference type="EMBL" id="MBC3934100.1"/>
    </source>
</evidence>
<dbReference type="Proteomes" id="UP000612361">
    <property type="component" value="Unassembled WGS sequence"/>
</dbReference>
<feature type="domain" description="ABC transporter" evidence="8">
    <location>
        <begin position="53"/>
        <end position="270"/>
    </location>
</feature>
<evidence type="ECO:0000256" key="1">
    <source>
        <dbReference type="ARBA" id="ARBA00005417"/>
    </source>
</evidence>
<dbReference type="InterPro" id="IPR050166">
    <property type="entry name" value="ABC_transporter_ATP-bind"/>
</dbReference>
<gene>
    <name evidence="9" type="ORF">H8K47_01885</name>
</gene>
<dbReference type="InterPro" id="IPR017871">
    <property type="entry name" value="ABC_transporter-like_CS"/>
</dbReference>
<keyword evidence="3" id="KW-1003">Cell membrane</keyword>
<dbReference type="SUPFAM" id="SSF52540">
    <property type="entry name" value="P-loop containing nucleoside triphosphate hydrolases"/>
    <property type="match status" value="1"/>
</dbReference>
<dbReference type="GO" id="GO:0005524">
    <property type="term" value="F:ATP binding"/>
    <property type="evidence" value="ECO:0007669"/>
    <property type="project" value="UniProtKB-KW"/>
</dbReference>
<sequence length="318" mass="33847">MRFSAELTSQTTLEIASLRQLLNPLQLDDADVAQHIGTPVSAEPPAGNTGCTIDLQHVTKSFGPQAILQDLNLQIAAGEFVAVIGRSGCGKSTLLRVIAGLEQIDSGSLQFAQGTQQPAIRVMFQDARLLPWKTVQQNVALGLEQDAAQASQLLAQVALADRAGDWPSVLSGGQRQRVALARALVHQPAVLLLDEPLGALDALTRIEMQNLIEQLWLQRGLTAVLVTHDVQEAVTLADRVILIEDGQVALDQQIDLPRPRQRGDARFAALEAAILQRVLDGNAPQAQTAAGPVAGPVENQQAPDAAALPTVTDLAWAV</sequence>
<evidence type="ECO:0000313" key="10">
    <source>
        <dbReference type="Proteomes" id="UP000612361"/>
    </source>
</evidence>
<dbReference type="PROSITE" id="PS00211">
    <property type="entry name" value="ABC_TRANSPORTER_1"/>
    <property type="match status" value="1"/>
</dbReference>
<evidence type="ECO:0000256" key="6">
    <source>
        <dbReference type="ARBA" id="ARBA00022967"/>
    </source>
</evidence>
<comment type="similarity">
    <text evidence="1">Belongs to the ABC transporter superfamily.</text>
</comment>
<dbReference type="InterPro" id="IPR027417">
    <property type="entry name" value="P-loop_NTPase"/>
</dbReference>
<keyword evidence="7" id="KW-0472">Membrane</keyword>
<dbReference type="RefSeq" id="WP_186879740.1">
    <property type="nucleotide sequence ID" value="NZ_JACOGG010000002.1"/>
</dbReference>
<keyword evidence="2" id="KW-0813">Transport</keyword>
<dbReference type="GO" id="GO:0016887">
    <property type="term" value="F:ATP hydrolysis activity"/>
    <property type="evidence" value="ECO:0007669"/>
    <property type="project" value="InterPro"/>
</dbReference>
<dbReference type="Pfam" id="PF00005">
    <property type="entry name" value="ABC_tran"/>
    <property type="match status" value="1"/>
</dbReference>
<organism evidence="9 10">
    <name type="scientific">Undibacterium rugosum</name>
    <dbReference type="NCBI Taxonomy" id="2762291"/>
    <lineage>
        <taxon>Bacteria</taxon>
        <taxon>Pseudomonadati</taxon>
        <taxon>Pseudomonadota</taxon>
        <taxon>Betaproteobacteria</taxon>
        <taxon>Burkholderiales</taxon>
        <taxon>Oxalobacteraceae</taxon>
        <taxon>Undibacterium</taxon>
    </lineage>
</organism>
<dbReference type="PROSITE" id="PS50893">
    <property type="entry name" value="ABC_TRANSPORTER_2"/>
    <property type="match status" value="1"/>
</dbReference>
<dbReference type="AlphaFoldDB" id="A0A923KY62"/>
<accession>A0A923KY62</accession>
<comment type="caution">
    <text evidence="9">The sequence shown here is derived from an EMBL/GenBank/DDBJ whole genome shotgun (WGS) entry which is preliminary data.</text>
</comment>
<dbReference type="InterPro" id="IPR003593">
    <property type="entry name" value="AAA+_ATPase"/>
</dbReference>
<reference evidence="9" key="1">
    <citation type="submission" date="2020-08" db="EMBL/GenBank/DDBJ databases">
        <title>Novel species isolated from subtropical streams in China.</title>
        <authorList>
            <person name="Lu H."/>
        </authorList>
    </citation>
    <scope>NUCLEOTIDE SEQUENCE</scope>
    <source>
        <strain evidence="9">CY7W</strain>
    </source>
</reference>
<name>A0A923KY62_9BURK</name>
<dbReference type="PANTHER" id="PTHR42788">
    <property type="entry name" value="TAURINE IMPORT ATP-BINDING PROTEIN-RELATED"/>
    <property type="match status" value="1"/>
</dbReference>
<dbReference type="SMART" id="SM00382">
    <property type="entry name" value="AAA"/>
    <property type="match status" value="1"/>
</dbReference>
<evidence type="ECO:0000256" key="5">
    <source>
        <dbReference type="ARBA" id="ARBA00022840"/>
    </source>
</evidence>
<evidence type="ECO:0000259" key="8">
    <source>
        <dbReference type="PROSITE" id="PS50893"/>
    </source>
</evidence>
<keyword evidence="5 9" id="KW-0067">ATP-binding</keyword>
<keyword evidence="10" id="KW-1185">Reference proteome</keyword>
<evidence type="ECO:0000256" key="3">
    <source>
        <dbReference type="ARBA" id="ARBA00022475"/>
    </source>
</evidence>
<dbReference type="Gene3D" id="3.40.50.300">
    <property type="entry name" value="P-loop containing nucleotide triphosphate hydrolases"/>
    <property type="match status" value="1"/>
</dbReference>
<evidence type="ECO:0000256" key="7">
    <source>
        <dbReference type="ARBA" id="ARBA00023136"/>
    </source>
</evidence>
<evidence type="ECO:0000256" key="2">
    <source>
        <dbReference type="ARBA" id="ARBA00022448"/>
    </source>
</evidence>